<feature type="domain" description="Purple acid phosphatase C-terminal" evidence="12">
    <location>
        <begin position="459"/>
        <end position="497"/>
    </location>
</feature>
<dbReference type="AlphaFoldDB" id="A0A6N2NB79"/>
<feature type="chain" id="PRO_5027152438" description="Purple acid phosphatase" evidence="9">
    <location>
        <begin position="19"/>
        <end position="1168"/>
    </location>
</feature>
<accession>A0A6N2NB79</accession>
<dbReference type="SUPFAM" id="SSF49363">
    <property type="entry name" value="Purple acid phosphatase, N-terminal domain"/>
    <property type="match status" value="2"/>
</dbReference>
<evidence type="ECO:0000256" key="3">
    <source>
        <dbReference type="ARBA" id="ARBA00001962"/>
    </source>
</evidence>
<feature type="domain" description="Purple acid phosphatase N-terminal" evidence="13">
    <location>
        <begin position="590"/>
        <end position="702"/>
    </location>
</feature>
<evidence type="ECO:0000256" key="6">
    <source>
        <dbReference type="ARBA" id="ARBA00022801"/>
    </source>
</evidence>
<evidence type="ECO:0000313" key="14">
    <source>
        <dbReference type="EMBL" id="VFU58355.1"/>
    </source>
</evidence>
<dbReference type="InterPro" id="IPR041792">
    <property type="entry name" value="MPP_PAP"/>
</dbReference>
<feature type="domain" description="Calcineurin-like phosphoesterase" evidence="11">
    <location>
        <begin position="185"/>
        <end position="378"/>
    </location>
</feature>
<dbReference type="Pfam" id="PF16656">
    <property type="entry name" value="Pur_ac_phosph_N"/>
    <property type="match status" value="2"/>
</dbReference>
<evidence type="ECO:0000256" key="1">
    <source>
        <dbReference type="ARBA" id="ARBA00000032"/>
    </source>
</evidence>
<dbReference type="GO" id="GO:0046872">
    <property type="term" value="F:metal ion binding"/>
    <property type="evidence" value="ECO:0007669"/>
    <property type="project" value="InterPro"/>
</dbReference>
<feature type="region of interest" description="Disordered" evidence="10">
    <location>
        <begin position="1106"/>
        <end position="1132"/>
    </location>
</feature>
<comment type="similarity">
    <text evidence="4 9">Belongs to the metallophosphoesterase superfamily. Purple acid phosphatase family.</text>
</comment>
<sequence length="1168" mass="130887">MGLVSVLLISFCVLSVLGIPTTLDGPFKPVTVPLDQTFRGHAVDLPDTDPRVRRIVQGFEPEQISLSLSTTHDSVWVSWITGDFQIGESIKPLNPKTVASVVRYGRLRFPLIHKATGHSLVYNQLYPFVGLQNYTSGIIHHARLTGLKPNTLYYYQCGDPSMPAMSSTYYFKTMPASGPKSYPSRIAIVGDLGLTYNTTSTVDHMIGNSPDLVLLVGDVCYANLYLTNGTGADCYSCSFSQTPIHETYQPRWDYWGRYMQPVTSKIPIMVVEGNHEIERQVENQTFVAYSSRFAFPSRESGSPSTFYYSFNAGGIHFIMLGGYIAYNKSVSPARQYKWLDKDLAKVNREVTPWLVATCHPPWYSTYKAHYREAECMRVAMEGFALSVHAYERSNRVYNYKLDPCGPVHITVGDGGNREKMAIAHADEPGKCPDPSTTPDEYMGGFCAFNFTSGPAAGKFCWDRQPDYSVYRESSFGHGIFEVKNETHALWTWHRNQDMYNSPGDQIYIVRQPEMCEPKFFAKSQMGFLAFPLFLPLLWRLIVVNASFPTTLEGPFKPVTVPFDNQSYHGNAIDLPDTDPQIQRTVQGFEPEQVSVSLSSDYDSVWISWITGDSQIGDDITPLDPESVYSVVQYGIEGSQMSNEEVGYSLVYNQLYPFEGLQNYTSGIIHHVRLTGLEPSTLYQYQCGDPYISAMSDVFYFRTMPPSSPTNYPHRVAVVGDLGLTHNTSTTLGHLLSNHPDLLVLVGGISYADMYLTNGTGSDCYPCSFDESPIHETYQPRWDYWGRFMQPLVANVPTMVVGGKHEIEPQAEDQIFISYSSRFAFPSEESGSSSSAYYSFNAGGIHFVMLNPYTYYDKSSDQYEWLEADLYNVNRNVTPWLVAVWYPPWYSTFKAQYREAECMRVEIEDLLYEHGVDIVFNAHVHAYERSNRVYNYSLDPCGPVYITVGDGGSREDIAVTHADDPDECPEPSTTADLDIGGGFCGFNFTSGPGAGSFCWDRQPEYSAYRESSFGHGILEVKNETHALWSWHRNRDYYETAGDILYIVREPDSPARVERMSAQASYKTVHAISFTPEQYCSSGLEDYMGRKVNERTSMRHRDSKVLVTTNPGEDSELSSSGGVPGFSPGFRPVEPPPNGGACTLGLVYGVVLVLVAVPPAALEIQMIICS</sequence>
<dbReference type="SUPFAM" id="SSF56300">
    <property type="entry name" value="Metallo-dependent phosphatases"/>
    <property type="match status" value="2"/>
</dbReference>
<gene>
    <name evidence="14" type="ORF">SVIM_LOCUS426093</name>
</gene>
<dbReference type="Pfam" id="PF00149">
    <property type="entry name" value="Metallophos"/>
    <property type="match status" value="2"/>
</dbReference>
<dbReference type="InterPro" id="IPR008963">
    <property type="entry name" value="Purple_acid_Pase-like_N"/>
</dbReference>
<dbReference type="Pfam" id="PF14008">
    <property type="entry name" value="Metallophos_C"/>
    <property type="match status" value="2"/>
</dbReference>
<keyword evidence="8" id="KW-0325">Glycoprotein</keyword>
<protein>
    <recommendedName>
        <fullName evidence="9">Purple acid phosphatase</fullName>
        <ecNumber evidence="9">3.1.3.2</ecNumber>
    </recommendedName>
</protein>
<proteinExistence type="inferred from homology"/>
<dbReference type="Gene3D" id="3.60.21.10">
    <property type="match status" value="4"/>
</dbReference>
<feature type="domain" description="Purple acid phosphatase N-terminal" evidence="13">
    <location>
        <begin position="61"/>
        <end position="173"/>
    </location>
</feature>
<dbReference type="PANTHER" id="PTHR22953">
    <property type="entry name" value="ACID PHOSPHATASE RELATED"/>
    <property type="match status" value="1"/>
</dbReference>
<evidence type="ECO:0000256" key="7">
    <source>
        <dbReference type="ARBA" id="ARBA00022833"/>
    </source>
</evidence>
<reference evidence="14" key="1">
    <citation type="submission" date="2019-03" db="EMBL/GenBank/DDBJ databases">
        <authorList>
            <person name="Mank J."/>
            <person name="Almeida P."/>
        </authorList>
    </citation>
    <scope>NUCLEOTIDE SEQUENCE</scope>
    <source>
        <strain evidence="14">78183</strain>
    </source>
</reference>
<feature type="domain" description="Purple acid phosphatase C-terminal" evidence="12">
    <location>
        <begin position="996"/>
        <end position="1034"/>
    </location>
</feature>
<name>A0A6N2NB79_SALVM</name>
<dbReference type="CDD" id="cd00839">
    <property type="entry name" value="MPP_PAPs"/>
    <property type="match status" value="2"/>
</dbReference>
<dbReference type="InterPro" id="IPR015914">
    <property type="entry name" value="PAPs_N"/>
</dbReference>
<evidence type="ECO:0000256" key="10">
    <source>
        <dbReference type="SAM" id="MobiDB-lite"/>
    </source>
</evidence>
<keyword evidence="6 9" id="KW-0378">Hydrolase</keyword>
<dbReference type="EC" id="3.1.3.2" evidence="9"/>
<keyword evidence="5 9" id="KW-0732">Signal</keyword>
<evidence type="ECO:0000256" key="2">
    <source>
        <dbReference type="ARBA" id="ARBA00001947"/>
    </source>
</evidence>
<evidence type="ECO:0000256" key="5">
    <source>
        <dbReference type="ARBA" id="ARBA00022729"/>
    </source>
</evidence>
<evidence type="ECO:0000256" key="4">
    <source>
        <dbReference type="ARBA" id="ARBA00008723"/>
    </source>
</evidence>
<comment type="cofactor">
    <cofactor evidence="3">
        <name>Fe cation</name>
        <dbReference type="ChEBI" id="CHEBI:24875"/>
    </cofactor>
</comment>
<organism evidence="14">
    <name type="scientific">Salix viminalis</name>
    <name type="common">Common osier</name>
    <name type="synonym">Basket willow</name>
    <dbReference type="NCBI Taxonomy" id="40686"/>
    <lineage>
        <taxon>Eukaryota</taxon>
        <taxon>Viridiplantae</taxon>
        <taxon>Streptophyta</taxon>
        <taxon>Embryophyta</taxon>
        <taxon>Tracheophyta</taxon>
        <taxon>Spermatophyta</taxon>
        <taxon>Magnoliopsida</taxon>
        <taxon>eudicotyledons</taxon>
        <taxon>Gunneridae</taxon>
        <taxon>Pentapetalae</taxon>
        <taxon>rosids</taxon>
        <taxon>fabids</taxon>
        <taxon>Malpighiales</taxon>
        <taxon>Salicaceae</taxon>
        <taxon>Saliceae</taxon>
        <taxon>Salix</taxon>
    </lineage>
</organism>
<feature type="compositionally biased region" description="Low complexity" evidence="10">
    <location>
        <begin position="1116"/>
        <end position="1128"/>
    </location>
</feature>
<dbReference type="EMBL" id="CAADRP010001985">
    <property type="protein sequence ID" value="VFU58355.1"/>
    <property type="molecule type" value="Genomic_DNA"/>
</dbReference>
<dbReference type="PANTHER" id="PTHR22953:SF15">
    <property type="entry name" value="PURPLE ACID PHOSPHATASE 13"/>
    <property type="match status" value="1"/>
</dbReference>
<dbReference type="Gene3D" id="2.60.40.380">
    <property type="entry name" value="Purple acid phosphatase-like, N-terminal"/>
    <property type="match status" value="2"/>
</dbReference>
<evidence type="ECO:0000259" key="12">
    <source>
        <dbReference type="Pfam" id="PF14008"/>
    </source>
</evidence>
<dbReference type="InterPro" id="IPR029052">
    <property type="entry name" value="Metallo-depent_PP-like"/>
</dbReference>
<dbReference type="InterPro" id="IPR039331">
    <property type="entry name" value="PAPs-like"/>
</dbReference>
<dbReference type="GO" id="GO:0003993">
    <property type="term" value="F:acid phosphatase activity"/>
    <property type="evidence" value="ECO:0007669"/>
    <property type="project" value="UniProtKB-EC"/>
</dbReference>
<feature type="signal peptide" evidence="9">
    <location>
        <begin position="1"/>
        <end position="18"/>
    </location>
</feature>
<feature type="domain" description="Calcineurin-like phosphoesterase" evidence="11">
    <location>
        <begin position="714"/>
        <end position="926"/>
    </location>
</feature>
<keyword evidence="7" id="KW-0862">Zinc</keyword>
<dbReference type="InterPro" id="IPR025733">
    <property type="entry name" value="PAPs_C"/>
</dbReference>
<evidence type="ECO:0000256" key="9">
    <source>
        <dbReference type="RuleBase" id="RU361203"/>
    </source>
</evidence>
<comment type="cofactor">
    <cofactor evidence="2">
        <name>Zn(2+)</name>
        <dbReference type="ChEBI" id="CHEBI:29105"/>
    </cofactor>
</comment>
<evidence type="ECO:0000259" key="13">
    <source>
        <dbReference type="Pfam" id="PF16656"/>
    </source>
</evidence>
<evidence type="ECO:0000256" key="8">
    <source>
        <dbReference type="ARBA" id="ARBA00023180"/>
    </source>
</evidence>
<dbReference type="InterPro" id="IPR004843">
    <property type="entry name" value="Calcineurin-like_PHP"/>
</dbReference>
<evidence type="ECO:0000259" key="11">
    <source>
        <dbReference type="Pfam" id="PF00149"/>
    </source>
</evidence>
<comment type="catalytic activity">
    <reaction evidence="1 9">
        <text>a phosphate monoester + H2O = an alcohol + phosphate</text>
        <dbReference type="Rhea" id="RHEA:15017"/>
        <dbReference type="ChEBI" id="CHEBI:15377"/>
        <dbReference type="ChEBI" id="CHEBI:30879"/>
        <dbReference type="ChEBI" id="CHEBI:43474"/>
        <dbReference type="ChEBI" id="CHEBI:67140"/>
        <dbReference type="EC" id="3.1.3.2"/>
    </reaction>
</comment>